<evidence type="ECO:0000313" key="2">
    <source>
        <dbReference type="Proteomes" id="UP000030686"/>
    </source>
</evidence>
<dbReference type="EMBL" id="HG792016">
    <property type="protein sequence ID" value="CDM31941.1"/>
    <property type="molecule type" value="Genomic_DNA"/>
</dbReference>
<dbReference type="Proteomes" id="UP000030686">
    <property type="component" value="Unassembled WGS sequence"/>
</dbReference>
<organism evidence="1 2">
    <name type="scientific">Penicillium roqueforti (strain FM164)</name>
    <dbReference type="NCBI Taxonomy" id="1365484"/>
    <lineage>
        <taxon>Eukaryota</taxon>
        <taxon>Fungi</taxon>
        <taxon>Dikarya</taxon>
        <taxon>Ascomycota</taxon>
        <taxon>Pezizomycotina</taxon>
        <taxon>Eurotiomycetes</taxon>
        <taxon>Eurotiomycetidae</taxon>
        <taxon>Eurotiales</taxon>
        <taxon>Aspergillaceae</taxon>
        <taxon>Penicillium</taxon>
    </lineage>
</organism>
<name>W6Q7H0_PENRF</name>
<keyword evidence="2" id="KW-1185">Reference proteome</keyword>
<reference evidence="1" key="1">
    <citation type="journal article" date="2014" name="Nat. Commun.">
        <title>Multiple recent horizontal transfers of a large genomic region in cheese making fungi.</title>
        <authorList>
            <person name="Cheeseman K."/>
            <person name="Ropars J."/>
            <person name="Renault P."/>
            <person name="Dupont J."/>
            <person name="Gouzy J."/>
            <person name="Branca A."/>
            <person name="Abraham A.L."/>
            <person name="Ceppi M."/>
            <person name="Conseiller E."/>
            <person name="Debuchy R."/>
            <person name="Malagnac F."/>
            <person name="Goarin A."/>
            <person name="Silar P."/>
            <person name="Lacoste S."/>
            <person name="Sallet E."/>
            <person name="Bensimon A."/>
            <person name="Giraud T."/>
            <person name="Brygoo Y."/>
        </authorList>
    </citation>
    <scope>NUCLEOTIDE SEQUENCE [LARGE SCALE GENOMIC DNA]</scope>
    <source>
        <strain evidence="1">FM164</strain>
    </source>
</reference>
<proteinExistence type="predicted"/>
<dbReference type="STRING" id="1365484.W6Q7H0"/>
<dbReference type="AlphaFoldDB" id="W6Q7H0"/>
<protein>
    <submittedName>
        <fullName evidence="1">Genomic scaffold, ProqFM164S02</fullName>
    </submittedName>
</protein>
<gene>
    <name evidence="1" type="ORF">PROQFM164_S02g002092</name>
</gene>
<sequence>MVHTQSLPIELLDLIVSFVRPDDELPSRDRRMKDDIETLRNVCLVSRKFYALGQPLLFRVLFYDGSHDYRMFTRTICRRPDLAKHVHQICILPTLSFGTHLLDAEDLELSKGIIEDLQLGDQEDTWISSIEGADLGLFTALVASKAPNLRWLHLPVSQFWIQPFIQLFRHNPEFLSNLESIWIESDEEYCNTEMYSRMNIASYEKFLTLPKVKSSTFEYGVLCDAYLRPFPSSWLPGTLETERLAFHHCQVDPFALEKLMQACKKLKAFTYNNFSLHPNNRRNRAEKLPEFNAKQAYEAVLLHKDTLELFHLEYGTKPPHIDIFEQVLSGRVQVGSFRDFSVLETIVITHAFLPPHPEFPSSLKTLHIMNCKASVWELTQSIAKDCENGLYPELTDVSVFATDITKPAKLQGKPLQQCLLDLEEMFKGTKVNFQISPNDDVLFYYGSRF</sequence>
<evidence type="ECO:0000313" key="1">
    <source>
        <dbReference type="EMBL" id="CDM31941.1"/>
    </source>
</evidence>
<accession>W6Q7H0</accession>
<dbReference type="OrthoDB" id="2520703at2759"/>